<evidence type="ECO:0000313" key="2">
    <source>
        <dbReference type="EMBL" id="GFJ79408.1"/>
    </source>
</evidence>
<dbReference type="Proteomes" id="UP000482800">
    <property type="component" value="Unassembled WGS sequence"/>
</dbReference>
<sequence>MQTPGLAIADNLTLPIEAVVETFAILAKRGAGKTFTASVMVEEMVATGQPVCVIDPVGVWFGLRSSADGEGPGLPVVIFGGDHADLPLPADAGAAIADLIIGERIPAVLDLSHLSKTKGRKLVCDFMERLYFRNRNPLHLVVDEADLFAPQRGGADTARLVGAYEDIVRRGRARGLGCTSITQRPASLHKDILTQSEVLIALRMTGVRDVAAINEWVNLHAEEGEAAKVRDSLASLPVGTAWVWSPGWLGVLKKIQVRRRWTFDSSATPKPGQIVVPPRVLADVDLDDLRKRLAEPAPTADRQTDTAEVARLRGEVATLRAELETVRAEVRTVEVPALSLDDHVRLAEALRTLTAAMEPIAAVVSRPAPVRTEPLPRAAPTPIAAPPASPARPVKAATVASGPQEAKLGRAERAILTVLAQHPAGRTRVQLALLTGYSVKSSSLSNALGTLRSQGLVTKGGEPIQATDAGLNAATDFHDFEALPTGQALYEVWAGRLGKAERAVLDVLVAAWPEALPRDEVAARTGYSASSSSLSNALGRLRSLDLIAGWAASNEFMEAIQ</sequence>
<dbReference type="InterPro" id="IPR036388">
    <property type="entry name" value="WH-like_DNA-bd_sf"/>
</dbReference>
<dbReference type="EMBL" id="BLPF01000001">
    <property type="protein sequence ID" value="GFJ79408.1"/>
    <property type="molecule type" value="Genomic_DNA"/>
</dbReference>
<comment type="caution">
    <text evidence="2">The sequence shown here is derived from an EMBL/GenBank/DDBJ whole genome shotgun (WGS) entry which is preliminary data.</text>
</comment>
<reference evidence="2 3" key="1">
    <citation type="submission" date="2020-03" db="EMBL/GenBank/DDBJ databases">
        <title>Whole genome shotgun sequence of Phytohabitans houttuyneae NBRC 108639.</title>
        <authorList>
            <person name="Komaki H."/>
            <person name="Tamura T."/>
        </authorList>
    </citation>
    <scope>NUCLEOTIDE SEQUENCE [LARGE SCALE GENOMIC DNA]</scope>
    <source>
        <strain evidence="2 3">NBRC 108639</strain>
    </source>
</reference>
<reference evidence="2 3" key="2">
    <citation type="submission" date="2020-03" db="EMBL/GenBank/DDBJ databases">
        <authorList>
            <person name="Ichikawa N."/>
            <person name="Kimura A."/>
            <person name="Kitahashi Y."/>
            <person name="Uohara A."/>
        </authorList>
    </citation>
    <scope>NUCLEOTIDE SEQUENCE [LARGE SCALE GENOMIC DNA]</scope>
    <source>
        <strain evidence="2 3">NBRC 108639</strain>
    </source>
</reference>
<dbReference type="SUPFAM" id="SSF46785">
    <property type="entry name" value="Winged helix' DNA-binding domain"/>
    <property type="match status" value="1"/>
</dbReference>
<protein>
    <recommendedName>
        <fullName evidence="1">Helicase HerA central domain-containing protein</fullName>
    </recommendedName>
</protein>
<accession>A0A6V8KAJ7</accession>
<dbReference type="RefSeq" id="WP_173056948.1">
    <property type="nucleotide sequence ID" value="NZ_BAABGO010000001.1"/>
</dbReference>
<dbReference type="Pfam" id="PF01935">
    <property type="entry name" value="DUF87"/>
    <property type="match status" value="1"/>
</dbReference>
<dbReference type="Gene3D" id="1.10.10.10">
    <property type="entry name" value="Winged helix-like DNA-binding domain superfamily/Winged helix DNA-binding domain"/>
    <property type="match status" value="1"/>
</dbReference>
<evidence type="ECO:0000313" key="3">
    <source>
        <dbReference type="Proteomes" id="UP000482800"/>
    </source>
</evidence>
<organism evidence="2 3">
    <name type="scientific">Phytohabitans houttuyneae</name>
    <dbReference type="NCBI Taxonomy" id="1076126"/>
    <lineage>
        <taxon>Bacteria</taxon>
        <taxon>Bacillati</taxon>
        <taxon>Actinomycetota</taxon>
        <taxon>Actinomycetes</taxon>
        <taxon>Micromonosporales</taxon>
        <taxon>Micromonosporaceae</taxon>
    </lineage>
</organism>
<dbReference type="InterPro" id="IPR008571">
    <property type="entry name" value="HerA-like"/>
</dbReference>
<dbReference type="Gene3D" id="3.40.50.300">
    <property type="entry name" value="P-loop containing nucleotide triphosphate hydrolases"/>
    <property type="match status" value="1"/>
</dbReference>
<keyword evidence="3" id="KW-1185">Reference proteome</keyword>
<dbReference type="PANTHER" id="PTHR42957:SF1">
    <property type="entry name" value="HELICASE MJ1565-RELATED"/>
    <property type="match status" value="1"/>
</dbReference>
<proteinExistence type="predicted"/>
<dbReference type="InterPro" id="IPR002789">
    <property type="entry name" value="HerA_central"/>
</dbReference>
<dbReference type="PANTHER" id="PTHR42957">
    <property type="entry name" value="HELICASE MJ1565-RELATED"/>
    <property type="match status" value="1"/>
</dbReference>
<gene>
    <name evidence="2" type="ORF">Phou_035880</name>
</gene>
<dbReference type="AlphaFoldDB" id="A0A6V8KAJ7"/>
<evidence type="ECO:0000259" key="1">
    <source>
        <dbReference type="Pfam" id="PF01935"/>
    </source>
</evidence>
<dbReference type="SUPFAM" id="SSF52540">
    <property type="entry name" value="P-loop containing nucleoside triphosphate hydrolases"/>
    <property type="match status" value="1"/>
</dbReference>
<dbReference type="InterPro" id="IPR027417">
    <property type="entry name" value="P-loop_NTPase"/>
</dbReference>
<feature type="domain" description="Helicase HerA central" evidence="1">
    <location>
        <begin position="18"/>
        <end position="58"/>
    </location>
</feature>
<name>A0A6V8KAJ7_9ACTN</name>
<dbReference type="InterPro" id="IPR036390">
    <property type="entry name" value="WH_DNA-bd_sf"/>
</dbReference>